<dbReference type="RefSeq" id="XP_035350577.1">
    <property type="nucleotide sequence ID" value="XM_035494684.1"/>
</dbReference>
<dbReference type="GO" id="GO:0070762">
    <property type="term" value="C:nuclear pore transmembrane ring"/>
    <property type="evidence" value="ECO:0007669"/>
    <property type="project" value="TreeGrafter"/>
</dbReference>
<evidence type="ECO:0000259" key="2">
    <source>
        <dbReference type="Pfam" id="PF23664"/>
    </source>
</evidence>
<dbReference type="GO" id="GO:0017056">
    <property type="term" value="F:structural constituent of nuclear pore"/>
    <property type="evidence" value="ECO:0007669"/>
    <property type="project" value="InterPro"/>
</dbReference>
<gene>
    <name evidence="7" type="ORF">TRUGW13939_11578</name>
</gene>
<accession>A0A7H8RDA3</accession>
<dbReference type="EMBL" id="CP055903">
    <property type="protein sequence ID" value="QKX64404.1"/>
    <property type="molecule type" value="Genomic_DNA"/>
</dbReference>
<dbReference type="Pfam" id="PF24097">
    <property type="entry name" value="TMD_POM152"/>
    <property type="match status" value="1"/>
</dbReference>
<dbReference type="PANTHER" id="PTHR28206:SF1">
    <property type="entry name" value="NUCLEOPORIN POM152"/>
    <property type="match status" value="1"/>
</dbReference>
<evidence type="ECO:0000259" key="5">
    <source>
        <dbReference type="Pfam" id="PF24519"/>
    </source>
</evidence>
<feature type="domain" description="Nucleoporin POM152 first Ig-like" evidence="5">
    <location>
        <begin position="192"/>
        <end position="295"/>
    </location>
</feature>
<proteinExistence type="predicted"/>
<dbReference type="Pfam" id="PF24519">
    <property type="entry name" value="Ig-like_Pom152_1"/>
    <property type="match status" value="1"/>
</dbReference>
<dbReference type="AlphaFoldDB" id="A0A7H8RDA3"/>
<evidence type="ECO:0000313" key="7">
    <source>
        <dbReference type="EMBL" id="QKX64404.1"/>
    </source>
</evidence>
<evidence type="ECO:0000259" key="6">
    <source>
        <dbReference type="Pfam" id="PF24527"/>
    </source>
</evidence>
<organism evidence="7 8">
    <name type="scientific">Talaromyces rugulosus</name>
    <name type="common">Penicillium rugulosum</name>
    <dbReference type="NCBI Taxonomy" id="121627"/>
    <lineage>
        <taxon>Eukaryota</taxon>
        <taxon>Fungi</taxon>
        <taxon>Dikarya</taxon>
        <taxon>Ascomycota</taxon>
        <taxon>Pezizomycotina</taxon>
        <taxon>Eurotiomycetes</taxon>
        <taxon>Eurotiomycetidae</taxon>
        <taxon>Eurotiales</taxon>
        <taxon>Trichocomaceae</taxon>
        <taxon>Talaromyces</taxon>
        <taxon>Talaromyces sect. Islandici</taxon>
    </lineage>
</organism>
<feature type="domain" description="Nucleoporin POM152 Ig-like" evidence="4">
    <location>
        <begin position="1144"/>
        <end position="1230"/>
    </location>
</feature>
<dbReference type="Pfam" id="PF24312">
    <property type="entry name" value="Ig-like_POM152"/>
    <property type="match status" value="3"/>
</dbReference>
<dbReference type="OrthoDB" id="5529162at2759"/>
<dbReference type="Pfam" id="PF24527">
    <property type="entry name" value="Ig-like_Pom152_9"/>
    <property type="match status" value="1"/>
</dbReference>
<dbReference type="GO" id="GO:0006606">
    <property type="term" value="P:protein import into nucleus"/>
    <property type="evidence" value="ECO:0007669"/>
    <property type="project" value="TreeGrafter"/>
</dbReference>
<dbReference type="KEGG" id="trg:TRUGW13939_11578"/>
<dbReference type="InterPro" id="IPR056544">
    <property type="entry name" value="Ig_POM152"/>
</dbReference>
<dbReference type="InterPro" id="IPR056543">
    <property type="entry name" value="Ig-like_POM152_9th"/>
</dbReference>
<evidence type="ECO:0000313" key="8">
    <source>
        <dbReference type="Proteomes" id="UP000509510"/>
    </source>
</evidence>
<dbReference type="GO" id="GO:0006999">
    <property type="term" value="P:nuclear pore organization"/>
    <property type="evidence" value="ECO:0007669"/>
    <property type="project" value="TreeGrafter"/>
</dbReference>
<dbReference type="Pfam" id="PF23664">
    <property type="entry name" value="Ig_Pom152"/>
    <property type="match status" value="2"/>
</dbReference>
<evidence type="ECO:0000256" key="1">
    <source>
        <dbReference type="SAM" id="MobiDB-lite"/>
    </source>
</evidence>
<evidence type="ECO:0008006" key="9">
    <source>
        <dbReference type="Google" id="ProtNLM"/>
    </source>
</evidence>
<dbReference type="InterPro" id="IPR056541">
    <property type="entry name" value="Ig-like_POM152"/>
</dbReference>
<feature type="domain" description="Nucleoporin POM152 Ig-like" evidence="4">
    <location>
        <begin position="746"/>
        <end position="833"/>
    </location>
</feature>
<dbReference type="InterPro" id="IPR037701">
    <property type="entry name" value="Pom152"/>
</dbReference>
<reference evidence="8" key="1">
    <citation type="submission" date="2020-06" db="EMBL/GenBank/DDBJ databases">
        <title>A chromosome-scale genome assembly of Talaromyces rugulosus W13939.</title>
        <authorList>
            <person name="Wang B."/>
            <person name="Guo L."/>
            <person name="Ye K."/>
            <person name="Wang L."/>
        </authorList>
    </citation>
    <scope>NUCLEOTIDE SEQUENCE [LARGE SCALE GENOMIC DNA]</scope>
    <source>
        <strain evidence="8">W13939</strain>
    </source>
</reference>
<feature type="compositionally biased region" description="Polar residues" evidence="1">
    <location>
        <begin position="11"/>
        <end position="25"/>
    </location>
</feature>
<dbReference type="PANTHER" id="PTHR28206">
    <property type="entry name" value="NUCLEOPORIN POM152"/>
    <property type="match status" value="1"/>
</dbReference>
<evidence type="ECO:0000259" key="3">
    <source>
        <dbReference type="Pfam" id="PF24097"/>
    </source>
</evidence>
<feature type="region of interest" description="Disordered" evidence="1">
    <location>
        <begin position="1"/>
        <end position="45"/>
    </location>
</feature>
<name>A0A7H8RDA3_TALRU</name>
<evidence type="ECO:0000259" key="4">
    <source>
        <dbReference type="Pfam" id="PF24312"/>
    </source>
</evidence>
<protein>
    <recommendedName>
        <fullName evidence="9">Nucleoporin Pom152</fullName>
    </recommendedName>
</protein>
<feature type="domain" description="Nucleoporin POM152 ninth Ig-like" evidence="6">
    <location>
        <begin position="1060"/>
        <end position="1138"/>
    </location>
</feature>
<dbReference type="Proteomes" id="UP000509510">
    <property type="component" value="Chromosome VI"/>
</dbReference>
<dbReference type="GeneID" id="55999055"/>
<feature type="domain" description="Nucleoporin POM152 immunoglobulin-like" evidence="2">
    <location>
        <begin position="545"/>
        <end position="647"/>
    </location>
</feature>
<dbReference type="InterPro" id="IPR056540">
    <property type="entry name" value="TMD_POM152"/>
</dbReference>
<keyword evidence="8" id="KW-1185">Reference proteome</keyword>
<feature type="domain" description="Nucleoporin POM152 N-terminal transmembrane" evidence="3">
    <location>
        <begin position="57"/>
        <end position="141"/>
    </location>
</feature>
<dbReference type="InterPro" id="IPR056542">
    <property type="entry name" value="Ig-like_POM152_1st"/>
</dbReference>
<feature type="domain" description="Nucleoporin POM152 immunoglobulin-like" evidence="2">
    <location>
        <begin position="861"/>
        <end position="950"/>
    </location>
</feature>
<feature type="domain" description="Nucleoporin POM152 Ig-like" evidence="4">
    <location>
        <begin position="439"/>
        <end position="541"/>
    </location>
</feature>
<sequence>MNGTPRLRSAFPQTPQAQRGRNGSPQIPKLKDANMGGTQAPQENGAGGPLIPLRIVDAPSQRLYVSAIYIALGAWRIYDSLGAFDELDSTWLFLKWNFIDGIFLFGIQALRIPWLEWTFPTFLTIFLLHAATNVFLMFRIPLPVGAWATVLFKSFYDRELSISERSVKPGDIIHNASLILGKQIIHILPEGSAVLNPEHIPLCLGTQQQSVSLPVRINQSTPILIEILHFDLNTGKNDTIAFSNKQLKQLRKKQPASTTGGDLQLPVKKPGIYRLSRVVDESNLEVQTKVSDALVPVCPKASPINTQTDRCKGDLSDIVLEVEGAPPLKIKYVRKVNGLDGGFSFQNIHSEGSASLAPNRKLSGLLIDPEVPIPAWAQSQKLQIPLNESLNNGGQWVYAIEEVHDAYGNIANYSSLYDDADSSSGKGLLQSHQLSVHERPRLSLLGCNAQNFLQVAKGDSTELPLHFHSTGRDYSGDTPLQITYSHSNADEPEQTGGLLKPNQLSLKSLDHRPRIKEPGWYSIDSVSSRYCAGEILEPSSCLLYNPPEPELAVRYEKIFDKCANNSVGLLVDLDLVGTPPFTLRYNIESGKGVKPRSIRVDGLRGSLDLTPTEAGKYRYRFIDISDSVYAARSLKDRAPVLEQDVKPPASAHFLRSQKLERSCYGESVSVDVSFVGESPWTLQYELTHNGKKVKHELQSHGTVASITTGPLLSGGEHVLSLNSVTDRSGCKRALKDGFTIQVRPKKPSAGFGLIDEKRSVLALENSVVKLPLRLSGTPPWVVKYRNMDVNSAKVVETRVWDENGLVSISDNGRYELVEVFDTTCPGTIDQSASVFEVDWLPRPTVSVSGRTGIGEDNMKRSVCQGDDDIVELKLVGRPPFNVKYQHRQSRAHGALEVKVHSLKSASSVASLVLDTKKPGDHQYEITDVSDSLYDFNPKRGYSVKVAQTVNALPSARFEAPGHIYAFCKEDSEGDELIPIVLEGQPPFFLDISIKHHSSSKPEVVRVGPIPTNKHKLPIPRRHLELGQHVVSINRVGDSRGCQRALDRDSSSVRVAVSDVPTIIPLESQTDYCVGERISFSLSGHAPFEVFYTFEGVEKRALSPSTTFRRIAERPGQFTINAVSDGASGRCQARKNIGKTIHEMPSVKISKGRESVVDIHEGGEAEMNFEFWGTPPFEFTYTRTSNPRKGEKPEVLDIKHDVSYDHKKTIKISDEGTYEVVSIKDKYCSFSTQKLPGKVTKQAKALQN</sequence>